<reference evidence="2" key="2">
    <citation type="journal article" date="2011" name="Proc. Natl. Acad. Sci. U.S.A.">
        <title>Obligate biotrophy features unraveled by the genomic analysis of rust fungi.</title>
        <authorList>
            <person name="Duplessis S."/>
            <person name="Cuomo C.A."/>
            <person name="Lin Y.-C."/>
            <person name="Aerts A."/>
            <person name="Tisserant E."/>
            <person name="Veneault-Fourrey C."/>
            <person name="Joly D.L."/>
            <person name="Hacquard S."/>
            <person name="Amselem J."/>
            <person name="Cantarel B.L."/>
            <person name="Chiu R."/>
            <person name="Coutinho P.M."/>
            <person name="Feau N."/>
            <person name="Field M."/>
            <person name="Frey P."/>
            <person name="Gelhaye E."/>
            <person name="Goldberg J."/>
            <person name="Grabherr M.G."/>
            <person name="Kodira C.D."/>
            <person name="Kohler A."/>
            <person name="Kuees U."/>
            <person name="Lindquist E.A."/>
            <person name="Lucas S.M."/>
            <person name="Mago R."/>
            <person name="Mauceli E."/>
            <person name="Morin E."/>
            <person name="Murat C."/>
            <person name="Pangilinan J.L."/>
            <person name="Park R."/>
            <person name="Pearson M."/>
            <person name="Quesneville H."/>
            <person name="Rouhier N."/>
            <person name="Sakthikumar S."/>
            <person name="Salamov A.A."/>
            <person name="Schmutz J."/>
            <person name="Selles B."/>
            <person name="Shapiro H."/>
            <person name="Tanguay P."/>
            <person name="Tuskan G.A."/>
            <person name="Henrissat B."/>
            <person name="Van de Peer Y."/>
            <person name="Rouze P."/>
            <person name="Ellis J.G."/>
            <person name="Dodds P.N."/>
            <person name="Schein J.E."/>
            <person name="Zhong S."/>
            <person name="Hamelin R.C."/>
            <person name="Grigoriev I.V."/>
            <person name="Szabo L.J."/>
            <person name="Martin F."/>
        </authorList>
    </citation>
    <scope>NUCLEOTIDE SEQUENCE [LARGE SCALE GENOMIC DNA]</scope>
    <source>
        <strain evidence="2">CRL 75-36-700-3 / race SCCL</strain>
    </source>
</reference>
<name>E3K6R2_PUCGT</name>
<dbReference type="AlphaFoldDB" id="E3K6R2"/>
<accession>E3K6R2</accession>
<proteinExistence type="predicted"/>
<protein>
    <submittedName>
        <fullName evidence="1">Uncharacterized protein</fullName>
    </submittedName>
</protein>
<dbReference type="KEGG" id="pgr:PGTG_05137"/>
<gene>
    <name evidence="1" type="ORF">PGTG_05137</name>
</gene>
<dbReference type="EMBL" id="DS178274">
    <property type="protein sequence ID" value="EFP79912.1"/>
    <property type="molecule type" value="Genomic_DNA"/>
</dbReference>
<dbReference type="GeneID" id="10533603"/>
<evidence type="ECO:0000313" key="1">
    <source>
        <dbReference type="EMBL" id="EFP79912.1"/>
    </source>
</evidence>
<dbReference type="InParanoid" id="E3K6R2"/>
<sequence length="105" mass="11526">MFEKWWVFRSGIQNKQPLFTVYPLYKPQRPGGIPPILQGCGVSKARRLPVFETVQASKTGRKPPGFQGLVVPIAVPGYHMPLCPKTDTQHHLAGAGSTCQVLPST</sequence>
<organism evidence="1 2">
    <name type="scientific">Puccinia graminis f. sp. tritici (strain CRL 75-36-700-3 / race SCCL)</name>
    <name type="common">Black stem rust fungus</name>
    <dbReference type="NCBI Taxonomy" id="418459"/>
    <lineage>
        <taxon>Eukaryota</taxon>
        <taxon>Fungi</taxon>
        <taxon>Dikarya</taxon>
        <taxon>Basidiomycota</taxon>
        <taxon>Pucciniomycotina</taxon>
        <taxon>Pucciniomycetes</taxon>
        <taxon>Pucciniales</taxon>
        <taxon>Pucciniaceae</taxon>
        <taxon>Puccinia</taxon>
    </lineage>
</organism>
<evidence type="ECO:0000313" key="2">
    <source>
        <dbReference type="Proteomes" id="UP000008783"/>
    </source>
</evidence>
<dbReference type="VEuPathDB" id="FungiDB:PGTG_05137"/>
<keyword evidence="2" id="KW-1185">Reference proteome</keyword>
<reference key="1">
    <citation type="submission" date="2007-01" db="EMBL/GenBank/DDBJ databases">
        <title>The Genome Sequence of Puccinia graminis f. sp. tritici Strain CRL 75-36-700-3.</title>
        <authorList>
            <consortium name="The Broad Institute Genome Sequencing Platform"/>
            <person name="Birren B."/>
            <person name="Lander E."/>
            <person name="Galagan J."/>
            <person name="Nusbaum C."/>
            <person name="Devon K."/>
            <person name="Cuomo C."/>
            <person name="Jaffe D."/>
            <person name="Butler J."/>
            <person name="Alvarez P."/>
            <person name="Gnerre S."/>
            <person name="Grabherr M."/>
            <person name="Mauceli E."/>
            <person name="Brockman W."/>
            <person name="Young S."/>
            <person name="LaButti K."/>
            <person name="Sykes S."/>
            <person name="DeCaprio D."/>
            <person name="Crawford M."/>
            <person name="Koehrsen M."/>
            <person name="Engels R."/>
            <person name="Montgomery P."/>
            <person name="Pearson M."/>
            <person name="Howarth C."/>
            <person name="Larson L."/>
            <person name="White J."/>
            <person name="Zeng Q."/>
            <person name="Kodira C."/>
            <person name="Yandava C."/>
            <person name="Alvarado L."/>
            <person name="O'Leary S."/>
            <person name="Szabo L."/>
            <person name="Dean R."/>
            <person name="Schein J."/>
        </authorList>
    </citation>
    <scope>NUCLEOTIDE SEQUENCE</scope>
    <source>
        <strain>CRL 75-36-700-3</strain>
    </source>
</reference>
<dbReference type="HOGENOM" id="CLU_2237907_0_0_1"/>
<dbReference type="Proteomes" id="UP000008783">
    <property type="component" value="Unassembled WGS sequence"/>
</dbReference>
<dbReference type="RefSeq" id="XP_003324331.1">
    <property type="nucleotide sequence ID" value="XM_003324283.1"/>
</dbReference>